<comment type="similarity">
    <text evidence="1">Belongs to the carbon-nitrogen hydrolase superfamily. NIT1/NIT2 family.</text>
</comment>
<dbReference type="Proteomes" id="UP001500683">
    <property type="component" value="Unassembled WGS sequence"/>
</dbReference>
<dbReference type="EMBL" id="BAAAZG010000052">
    <property type="protein sequence ID" value="GAA4095692.1"/>
    <property type="molecule type" value="Genomic_DNA"/>
</dbReference>
<dbReference type="InterPro" id="IPR003010">
    <property type="entry name" value="C-N_Hydrolase"/>
</dbReference>
<comment type="caution">
    <text evidence="4">The sequence shown here is derived from an EMBL/GenBank/DDBJ whole genome shotgun (WGS) entry which is preliminary data.</text>
</comment>
<proteinExistence type="inferred from homology"/>
<dbReference type="InterPro" id="IPR001110">
    <property type="entry name" value="UPF0012_CS"/>
</dbReference>
<accession>A0ABP7WSF8</accession>
<evidence type="ECO:0000313" key="4">
    <source>
        <dbReference type="EMBL" id="GAA4095692.1"/>
    </source>
</evidence>
<gene>
    <name evidence="4" type="ORF">GCM10022214_68660</name>
</gene>
<evidence type="ECO:0000256" key="1">
    <source>
        <dbReference type="ARBA" id="ARBA00010613"/>
    </source>
</evidence>
<protein>
    <submittedName>
        <fullName evidence="4">Nitrilase family protein</fullName>
    </submittedName>
</protein>
<organism evidence="4 5">
    <name type="scientific">Actinomadura miaoliensis</name>
    <dbReference type="NCBI Taxonomy" id="430685"/>
    <lineage>
        <taxon>Bacteria</taxon>
        <taxon>Bacillati</taxon>
        <taxon>Actinomycetota</taxon>
        <taxon>Actinomycetes</taxon>
        <taxon>Streptosporangiales</taxon>
        <taxon>Thermomonosporaceae</taxon>
        <taxon>Actinomadura</taxon>
    </lineage>
</organism>
<keyword evidence="2" id="KW-0378">Hydrolase</keyword>
<dbReference type="InterPro" id="IPR050345">
    <property type="entry name" value="Aliph_Amidase/BUP"/>
</dbReference>
<dbReference type="PROSITE" id="PS50263">
    <property type="entry name" value="CN_HYDROLASE"/>
    <property type="match status" value="1"/>
</dbReference>
<evidence type="ECO:0000256" key="2">
    <source>
        <dbReference type="ARBA" id="ARBA00022801"/>
    </source>
</evidence>
<dbReference type="InterPro" id="IPR036526">
    <property type="entry name" value="C-N_Hydrolase_sf"/>
</dbReference>
<feature type="domain" description="CN hydrolase" evidence="3">
    <location>
        <begin position="2"/>
        <end position="246"/>
    </location>
</feature>
<sequence>MIRVACRQLAPRLGDLPANRELTASAIGAAAAGGADVVVLPELATSGYVFESREEAAAVAVTPSHPLFEEWASAAGRAVVVGGFCERGEDGRLYNSAAVVDRGGVRVVYRKTHLWDGEKLLFTPGDRPPPVVPTAAGPVGVLICYDLEFPEMTRTLALAGAHLVAAPVNWPLVDRPEGERPPEVVIAMAAARVNRMVIACCDRSGTERGQEWTAGTTIVGADGWVLAEGAHATADVDLDHAASKALNPRNDLFRDRRPSLYTTLHR</sequence>
<name>A0ABP7WSF8_9ACTN</name>
<dbReference type="PANTHER" id="PTHR43674">
    <property type="entry name" value="NITRILASE C965.09-RELATED"/>
    <property type="match status" value="1"/>
</dbReference>
<evidence type="ECO:0000259" key="3">
    <source>
        <dbReference type="PROSITE" id="PS50263"/>
    </source>
</evidence>
<dbReference type="Pfam" id="PF00795">
    <property type="entry name" value="CN_hydrolase"/>
    <property type="match status" value="1"/>
</dbReference>
<reference evidence="5" key="1">
    <citation type="journal article" date="2019" name="Int. J. Syst. Evol. Microbiol.">
        <title>The Global Catalogue of Microorganisms (GCM) 10K type strain sequencing project: providing services to taxonomists for standard genome sequencing and annotation.</title>
        <authorList>
            <consortium name="The Broad Institute Genomics Platform"/>
            <consortium name="The Broad Institute Genome Sequencing Center for Infectious Disease"/>
            <person name="Wu L."/>
            <person name="Ma J."/>
        </authorList>
    </citation>
    <scope>NUCLEOTIDE SEQUENCE [LARGE SCALE GENOMIC DNA]</scope>
    <source>
        <strain evidence="5">JCM 16702</strain>
    </source>
</reference>
<dbReference type="RefSeq" id="WP_344955913.1">
    <property type="nucleotide sequence ID" value="NZ_BAAAZG010000052.1"/>
</dbReference>
<evidence type="ECO:0000313" key="5">
    <source>
        <dbReference type="Proteomes" id="UP001500683"/>
    </source>
</evidence>
<dbReference type="PROSITE" id="PS01227">
    <property type="entry name" value="UPF0012"/>
    <property type="match status" value="1"/>
</dbReference>
<keyword evidence="5" id="KW-1185">Reference proteome</keyword>
<dbReference type="Gene3D" id="3.60.110.10">
    <property type="entry name" value="Carbon-nitrogen hydrolase"/>
    <property type="match status" value="1"/>
</dbReference>
<dbReference type="SUPFAM" id="SSF56317">
    <property type="entry name" value="Carbon-nitrogen hydrolase"/>
    <property type="match status" value="1"/>
</dbReference>
<dbReference type="PANTHER" id="PTHR43674:SF2">
    <property type="entry name" value="BETA-UREIDOPROPIONASE"/>
    <property type="match status" value="1"/>
</dbReference>